<evidence type="ECO:0000313" key="6">
    <source>
        <dbReference type="Proteomes" id="UP000261380"/>
    </source>
</evidence>
<dbReference type="Proteomes" id="UP000261380">
    <property type="component" value="Unplaced"/>
</dbReference>
<evidence type="ECO:0000256" key="1">
    <source>
        <dbReference type="ARBA" id="ARBA00008535"/>
    </source>
</evidence>
<keyword evidence="6" id="KW-1185">Reference proteome</keyword>
<dbReference type="PANTHER" id="PTHR10903">
    <property type="entry name" value="GTPASE, IMAP FAMILY MEMBER-RELATED"/>
    <property type="match status" value="1"/>
</dbReference>
<proteinExistence type="inferred from homology"/>
<keyword evidence="2" id="KW-0547">Nucleotide-binding</keyword>
<dbReference type="InterPro" id="IPR027417">
    <property type="entry name" value="P-loop_NTPase"/>
</dbReference>
<dbReference type="GeneTree" id="ENSGT00940000179754"/>
<evidence type="ECO:0000256" key="3">
    <source>
        <dbReference type="ARBA" id="ARBA00023134"/>
    </source>
</evidence>
<evidence type="ECO:0000256" key="2">
    <source>
        <dbReference type="ARBA" id="ARBA00022741"/>
    </source>
</evidence>
<sequence>CNSNSVINQSPACRALFLNFILLGRRKSGKSSAGNMILGREEFQRDKKTVQCDAGHAEISGWSVTVVDTPGWSLFGQAKPTQVRREILRSPSFCPNFARHPGHVSETLQFSYLQTVLVLGS</sequence>
<name>A0A3B5L840_9TELE</name>
<reference evidence="5" key="1">
    <citation type="submission" date="2025-08" db="UniProtKB">
        <authorList>
            <consortium name="Ensembl"/>
        </authorList>
    </citation>
    <scope>IDENTIFICATION</scope>
</reference>
<reference evidence="5" key="2">
    <citation type="submission" date="2025-09" db="UniProtKB">
        <authorList>
            <consortium name="Ensembl"/>
        </authorList>
    </citation>
    <scope>IDENTIFICATION</scope>
</reference>
<dbReference type="PANTHER" id="PTHR10903:SF107">
    <property type="entry name" value="GTPASE IMAP FAMILY MEMBER 4-LIKE-RELATED"/>
    <property type="match status" value="1"/>
</dbReference>
<feature type="domain" description="AIG1-type G" evidence="4">
    <location>
        <begin position="19"/>
        <end position="90"/>
    </location>
</feature>
<dbReference type="SUPFAM" id="SSF52540">
    <property type="entry name" value="P-loop containing nucleoside triphosphate hydrolases"/>
    <property type="match status" value="1"/>
</dbReference>
<dbReference type="Ensembl" id="ENSXCOT00000006706.1">
    <property type="protein sequence ID" value="ENSXCOP00000006625.1"/>
    <property type="gene ID" value="ENSXCOG00000005135.1"/>
</dbReference>
<dbReference type="InterPro" id="IPR006703">
    <property type="entry name" value="G_AIG1"/>
</dbReference>
<keyword evidence="3" id="KW-0342">GTP-binding</keyword>
<evidence type="ECO:0000259" key="4">
    <source>
        <dbReference type="Pfam" id="PF04548"/>
    </source>
</evidence>
<dbReference type="Pfam" id="PF04548">
    <property type="entry name" value="AIG1"/>
    <property type="match status" value="1"/>
</dbReference>
<comment type="similarity">
    <text evidence="1">Belongs to the TRAFAC class TrmE-Era-EngA-EngB-Septin-like GTPase superfamily. AIG1/Toc34/Toc159-like paraseptin GTPase family. IAN subfamily.</text>
</comment>
<protein>
    <recommendedName>
        <fullName evidence="4">AIG1-type G domain-containing protein</fullName>
    </recommendedName>
</protein>
<dbReference type="Gene3D" id="3.40.50.300">
    <property type="entry name" value="P-loop containing nucleotide triphosphate hydrolases"/>
    <property type="match status" value="1"/>
</dbReference>
<dbReference type="InterPro" id="IPR045058">
    <property type="entry name" value="GIMA/IAN/Toc"/>
</dbReference>
<accession>A0A3B5L840</accession>
<dbReference type="GO" id="GO:0005525">
    <property type="term" value="F:GTP binding"/>
    <property type="evidence" value="ECO:0007669"/>
    <property type="project" value="UniProtKB-KW"/>
</dbReference>
<evidence type="ECO:0000313" key="5">
    <source>
        <dbReference type="Ensembl" id="ENSXCOP00000006625.1"/>
    </source>
</evidence>
<organism evidence="5 6">
    <name type="scientific">Xiphophorus couchianus</name>
    <name type="common">Monterrey platyfish</name>
    <dbReference type="NCBI Taxonomy" id="32473"/>
    <lineage>
        <taxon>Eukaryota</taxon>
        <taxon>Metazoa</taxon>
        <taxon>Chordata</taxon>
        <taxon>Craniata</taxon>
        <taxon>Vertebrata</taxon>
        <taxon>Euteleostomi</taxon>
        <taxon>Actinopterygii</taxon>
        <taxon>Neopterygii</taxon>
        <taxon>Teleostei</taxon>
        <taxon>Neoteleostei</taxon>
        <taxon>Acanthomorphata</taxon>
        <taxon>Ovalentaria</taxon>
        <taxon>Atherinomorphae</taxon>
        <taxon>Cyprinodontiformes</taxon>
        <taxon>Poeciliidae</taxon>
        <taxon>Poeciliinae</taxon>
        <taxon>Xiphophorus</taxon>
    </lineage>
</organism>
<dbReference type="AlphaFoldDB" id="A0A3B5L840"/>